<comment type="caution">
    <text evidence="6">The sequence shown here is derived from an EMBL/GenBank/DDBJ whole genome shotgun (WGS) entry which is preliminary data.</text>
</comment>
<dbReference type="InterPro" id="IPR003439">
    <property type="entry name" value="ABC_transporter-like_ATP-bd"/>
</dbReference>
<dbReference type="InterPro" id="IPR003593">
    <property type="entry name" value="AAA+_ATPase"/>
</dbReference>
<reference evidence="6 7" key="1">
    <citation type="journal article" date="2019" name="Int. J. Syst. Evol. Microbiol.">
        <title>The Global Catalogue of Microorganisms (GCM) 10K type strain sequencing project: providing services to taxonomists for standard genome sequencing and annotation.</title>
        <authorList>
            <consortium name="The Broad Institute Genomics Platform"/>
            <consortium name="The Broad Institute Genome Sequencing Center for Infectious Disease"/>
            <person name="Wu L."/>
            <person name="Ma J."/>
        </authorList>
    </citation>
    <scope>NUCLEOTIDE SEQUENCE [LARGE SCALE GENOMIC DNA]</scope>
    <source>
        <strain evidence="6 7">GX21</strain>
    </source>
</reference>
<dbReference type="GeneID" id="96954531"/>
<feature type="domain" description="ABC transporter" evidence="5">
    <location>
        <begin position="22"/>
        <end position="262"/>
    </location>
</feature>
<evidence type="ECO:0000256" key="1">
    <source>
        <dbReference type="ARBA" id="ARBA00022448"/>
    </source>
</evidence>
<dbReference type="GO" id="GO:0005524">
    <property type="term" value="F:ATP binding"/>
    <property type="evidence" value="ECO:0007669"/>
    <property type="project" value="UniProtKB-KW"/>
</dbReference>
<dbReference type="PROSITE" id="PS50893">
    <property type="entry name" value="ABC_TRANSPORTER_2"/>
    <property type="match status" value="2"/>
</dbReference>
<keyword evidence="7" id="KW-1185">Reference proteome</keyword>
<dbReference type="InterPro" id="IPR050107">
    <property type="entry name" value="ABC_carbohydrate_import_ATPase"/>
</dbReference>
<dbReference type="PANTHER" id="PTHR43790">
    <property type="entry name" value="CARBOHYDRATE TRANSPORT ATP-BINDING PROTEIN MG119-RELATED"/>
    <property type="match status" value="1"/>
</dbReference>
<evidence type="ECO:0000313" key="7">
    <source>
        <dbReference type="Proteomes" id="UP001596434"/>
    </source>
</evidence>
<dbReference type="InterPro" id="IPR017871">
    <property type="entry name" value="ABC_transporter-like_CS"/>
</dbReference>
<dbReference type="Proteomes" id="UP001596434">
    <property type="component" value="Unassembled WGS sequence"/>
</dbReference>
<sequence length="530" mass="58087">MSADIDAAERDAVEDSESSVRFRVEDIRKEFTNVVALDDVNFELRTGEVVGLVGENGAGKSTLLNVLSGIYQQDKGRIYVDGEEVTITDPLDASRHGIAIVHQEHNVIPNLSGYENLFLEQFPNYSTAGVLDTNRLKREGKDVLDTLGIDLDLEKRVANYSFSDRQMLSIAKAFTETVHTDHPIILLDEPTAGLEEDGRDLLFDRIDVLRDHASFVFVSHELDEVLEISDRIYVLRDGEVVDHLLVEDATEDKLQQSMVGREVSEGYYQVSEQHDVTGANTALSVSNLSMDGRFDSVSFDVHEGEIFGICGVMGSGKSALGRVLSGVDDPDTGDISVAGETVEPGSVHRMVANGVGYVPKERQSEGTLLYQPLRVNVSLPSLGTDLVADEVPGLGPVPWLIDFDKEDEMAEGVVDRLNVKTPSIESPLIQLSGGNQQKVVLGKNLQREVSVLVMDNVTRGIDVGAKEEVYRILRQLARDGVAMVFIADELPELIGMSNRIGVMHEGEMVDVLDAPPGDKPTESEIIKEMI</sequence>
<gene>
    <name evidence="6" type="ORF">ACFQKE_12735</name>
</gene>
<evidence type="ECO:0000256" key="3">
    <source>
        <dbReference type="ARBA" id="ARBA00022741"/>
    </source>
</evidence>
<name>A0ABD5ZZM2_9EURY</name>
<dbReference type="CDD" id="cd03215">
    <property type="entry name" value="ABC_Carb_Monos_II"/>
    <property type="match status" value="1"/>
</dbReference>
<feature type="domain" description="ABC transporter" evidence="5">
    <location>
        <begin position="276"/>
        <end position="530"/>
    </location>
</feature>
<evidence type="ECO:0000256" key="4">
    <source>
        <dbReference type="ARBA" id="ARBA00022840"/>
    </source>
</evidence>
<dbReference type="Pfam" id="PF00005">
    <property type="entry name" value="ABC_tran"/>
    <property type="match status" value="2"/>
</dbReference>
<evidence type="ECO:0000256" key="2">
    <source>
        <dbReference type="ARBA" id="ARBA00022737"/>
    </source>
</evidence>
<dbReference type="Gene3D" id="3.40.50.300">
    <property type="entry name" value="P-loop containing nucleotide triphosphate hydrolases"/>
    <property type="match status" value="2"/>
</dbReference>
<dbReference type="PANTHER" id="PTHR43790:SF9">
    <property type="entry name" value="GALACTOFURANOSE TRANSPORTER ATP-BINDING PROTEIN YTFR"/>
    <property type="match status" value="1"/>
</dbReference>
<organism evidence="6 7">
    <name type="scientific">Haloplanus litoreus</name>
    <dbReference type="NCBI Taxonomy" id="767515"/>
    <lineage>
        <taxon>Archaea</taxon>
        <taxon>Methanobacteriati</taxon>
        <taxon>Methanobacteriota</taxon>
        <taxon>Stenosarchaea group</taxon>
        <taxon>Halobacteria</taxon>
        <taxon>Halobacteriales</taxon>
        <taxon>Haloferacaceae</taxon>
        <taxon>Haloplanus</taxon>
    </lineage>
</organism>
<keyword evidence="4 6" id="KW-0067">ATP-binding</keyword>
<dbReference type="AlphaFoldDB" id="A0ABD5ZZM2"/>
<evidence type="ECO:0000313" key="6">
    <source>
        <dbReference type="EMBL" id="MFC7256150.1"/>
    </source>
</evidence>
<dbReference type="RefSeq" id="WP_379704705.1">
    <property type="nucleotide sequence ID" value="NZ_JBHTAT010000001.1"/>
</dbReference>
<keyword evidence="1" id="KW-0813">Transport</keyword>
<dbReference type="EMBL" id="JBHTAT010000001">
    <property type="protein sequence ID" value="MFC7256150.1"/>
    <property type="molecule type" value="Genomic_DNA"/>
</dbReference>
<dbReference type="SMART" id="SM00382">
    <property type="entry name" value="AAA"/>
    <property type="match status" value="2"/>
</dbReference>
<keyword evidence="2" id="KW-0677">Repeat</keyword>
<dbReference type="SUPFAM" id="SSF52540">
    <property type="entry name" value="P-loop containing nucleoside triphosphate hydrolases"/>
    <property type="match status" value="2"/>
</dbReference>
<dbReference type="CDD" id="cd03216">
    <property type="entry name" value="ABC_Carb_Monos_I"/>
    <property type="match status" value="1"/>
</dbReference>
<dbReference type="PROSITE" id="PS00211">
    <property type="entry name" value="ABC_TRANSPORTER_1"/>
    <property type="match status" value="1"/>
</dbReference>
<keyword evidence="3" id="KW-0547">Nucleotide-binding</keyword>
<evidence type="ECO:0000259" key="5">
    <source>
        <dbReference type="PROSITE" id="PS50893"/>
    </source>
</evidence>
<accession>A0ABD5ZZM2</accession>
<protein>
    <submittedName>
        <fullName evidence="6">Sugar ABC transporter ATP-binding protein</fullName>
    </submittedName>
</protein>
<proteinExistence type="predicted"/>
<dbReference type="InterPro" id="IPR027417">
    <property type="entry name" value="P-loop_NTPase"/>
</dbReference>